<accession>A0A9D1KSC8</accession>
<dbReference type="PANTHER" id="PTHR33221:SF15">
    <property type="entry name" value="HTH-TYPE TRANSCRIPTIONAL REGULATOR YWGB-RELATED"/>
    <property type="match status" value="1"/>
</dbReference>
<comment type="caution">
    <text evidence="1">The sequence shown here is derived from an EMBL/GenBank/DDBJ whole genome shotgun (WGS) entry which is preliminary data.</text>
</comment>
<dbReference type="Proteomes" id="UP000824160">
    <property type="component" value="Unassembled WGS sequence"/>
</dbReference>
<evidence type="ECO:0000313" key="2">
    <source>
        <dbReference type="Proteomes" id="UP000824160"/>
    </source>
</evidence>
<dbReference type="GO" id="GO:0005829">
    <property type="term" value="C:cytosol"/>
    <property type="evidence" value="ECO:0007669"/>
    <property type="project" value="TreeGrafter"/>
</dbReference>
<proteinExistence type="predicted"/>
<dbReference type="SUPFAM" id="SSF46785">
    <property type="entry name" value="Winged helix' DNA-binding domain"/>
    <property type="match status" value="1"/>
</dbReference>
<reference evidence="1" key="2">
    <citation type="journal article" date="2021" name="PeerJ">
        <title>Extensive microbial diversity within the chicken gut microbiome revealed by metagenomics and culture.</title>
        <authorList>
            <person name="Gilroy R."/>
            <person name="Ravi A."/>
            <person name="Getino M."/>
            <person name="Pursley I."/>
            <person name="Horton D.L."/>
            <person name="Alikhan N.F."/>
            <person name="Baker D."/>
            <person name="Gharbi K."/>
            <person name="Hall N."/>
            <person name="Watson M."/>
            <person name="Adriaenssens E.M."/>
            <person name="Foster-Nyarko E."/>
            <person name="Jarju S."/>
            <person name="Secka A."/>
            <person name="Antonio M."/>
            <person name="Oren A."/>
            <person name="Chaudhuri R.R."/>
            <person name="La Ragione R."/>
            <person name="Hildebrand F."/>
            <person name="Pallen M.J."/>
        </authorList>
    </citation>
    <scope>NUCLEOTIDE SEQUENCE</scope>
    <source>
        <strain evidence="1">ChiBcec7-5410</strain>
    </source>
</reference>
<dbReference type="GO" id="GO:0003700">
    <property type="term" value="F:DNA-binding transcription factor activity"/>
    <property type="evidence" value="ECO:0007669"/>
    <property type="project" value="TreeGrafter"/>
</dbReference>
<dbReference type="EMBL" id="DVLW01000227">
    <property type="protein sequence ID" value="HIT95169.1"/>
    <property type="molecule type" value="Genomic_DNA"/>
</dbReference>
<dbReference type="AlphaFoldDB" id="A0A9D1KSC8"/>
<dbReference type="Gene3D" id="1.10.10.10">
    <property type="entry name" value="Winged helix-like DNA-binding domain superfamily/Winged helix DNA-binding domain"/>
    <property type="match status" value="1"/>
</dbReference>
<dbReference type="PANTHER" id="PTHR33221">
    <property type="entry name" value="WINGED HELIX-TURN-HELIX TRANSCRIPTIONAL REGULATOR, RRF2 FAMILY"/>
    <property type="match status" value="1"/>
</dbReference>
<dbReference type="InterPro" id="IPR036388">
    <property type="entry name" value="WH-like_DNA-bd_sf"/>
</dbReference>
<organism evidence="1 2">
    <name type="scientific">Candidatus Faecivivens stercoripullorum</name>
    <dbReference type="NCBI Taxonomy" id="2840805"/>
    <lineage>
        <taxon>Bacteria</taxon>
        <taxon>Bacillati</taxon>
        <taxon>Bacillota</taxon>
        <taxon>Clostridia</taxon>
        <taxon>Eubacteriales</taxon>
        <taxon>Oscillospiraceae</taxon>
        <taxon>Oscillospiraceae incertae sedis</taxon>
        <taxon>Candidatus Faecivivens</taxon>
    </lineage>
</organism>
<name>A0A9D1KSC8_9FIRM</name>
<dbReference type="Pfam" id="PF02082">
    <property type="entry name" value="Rrf2"/>
    <property type="match status" value="1"/>
</dbReference>
<dbReference type="PROSITE" id="PS51197">
    <property type="entry name" value="HTH_RRF2_2"/>
    <property type="match status" value="1"/>
</dbReference>
<reference evidence="1" key="1">
    <citation type="submission" date="2020-10" db="EMBL/GenBank/DDBJ databases">
        <authorList>
            <person name="Gilroy R."/>
        </authorList>
    </citation>
    <scope>NUCLEOTIDE SEQUENCE</scope>
    <source>
        <strain evidence="1">ChiBcec7-5410</strain>
    </source>
</reference>
<gene>
    <name evidence="1" type="ORF">IAC43_08275</name>
</gene>
<sequence>MQISMKCSVAVHCLIFIHEAKGIAKVTSNLLAQSTGCNPVVIRNVISGLKKAGLITVARGTGGAELSAEPSEITLYQIYSALEPDGLSELIGIHACQGRTCPIAQNIGYVLQKPYHQIEDAIRQTMESITLQSMIDDFHQLVQKTD</sequence>
<dbReference type="InterPro" id="IPR000944">
    <property type="entry name" value="Tscrpt_reg_Rrf2"/>
</dbReference>
<evidence type="ECO:0000313" key="1">
    <source>
        <dbReference type="EMBL" id="HIT95169.1"/>
    </source>
</evidence>
<dbReference type="InterPro" id="IPR036390">
    <property type="entry name" value="WH_DNA-bd_sf"/>
</dbReference>
<protein>
    <submittedName>
        <fullName evidence="1">Rrf2 family transcriptional regulator</fullName>
    </submittedName>
</protein>